<protein>
    <submittedName>
        <fullName evidence="2">Uncharacterized protein</fullName>
    </submittedName>
</protein>
<keyword evidence="3" id="KW-1185">Reference proteome</keyword>
<accession>W9CJQ7</accession>
<evidence type="ECO:0000313" key="3">
    <source>
        <dbReference type="Proteomes" id="UP000019487"/>
    </source>
</evidence>
<dbReference type="HOGENOM" id="CLU_2777387_0_0_1"/>
<gene>
    <name evidence="2" type="ORF">SBOR_4760</name>
</gene>
<sequence length="69" mass="7426">MARIGTTGIRMRKRSSTTITLTPNADPSTFTGTIPGMMNGICKDQPYVMEPARTRSTGTEILSGYNTGI</sequence>
<organism evidence="2 3">
    <name type="scientific">Sclerotinia borealis (strain F-4128)</name>
    <dbReference type="NCBI Taxonomy" id="1432307"/>
    <lineage>
        <taxon>Eukaryota</taxon>
        <taxon>Fungi</taxon>
        <taxon>Dikarya</taxon>
        <taxon>Ascomycota</taxon>
        <taxon>Pezizomycotina</taxon>
        <taxon>Leotiomycetes</taxon>
        <taxon>Helotiales</taxon>
        <taxon>Sclerotiniaceae</taxon>
        <taxon>Sclerotinia</taxon>
    </lineage>
</organism>
<proteinExistence type="predicted"/>
<dbReference type="AlphaFoldDB" id="W9CJQ7"/>
<comment type="caution">
    <text evidence="2">The sequence shown here is derived from an EMBL/GenBank/DDBJ whole genome shotgun (WGS) entry which is preliminary data.</text>
</comment>
<dbReference type="Proteomes" id="UP000019487">
    <property type="component" value="Unassembled WGS sequence"/>
</dbReference>
<evidence type="ECO:0000256" key="1">
    <source>
        <dbReference type="SAM" id="MobiDB-lite"/>
    </source>
</evidence>
<reference evidence="2 3" key="1">
    <citation type="journal article" date="2014" name="Genome Announc.">
        <title>Draft genome sequence of Sclerotinia borealis, a psychrophilic plant pathogenic fungus.</title>
        <authorList>
            <person name="Mardanov A.V."/>
            <person name="Beletsky A.V."/>
            <person name="Kadnikov V.V."/>
            <person name="Ignatov A.N."/>
            <person name="Ravin N.V."/>
        </authorList>
    </citation>
    <scope>NUCLEOTIDE SEQUENCE [LARGE SCALE GENOMIC DNA]</scope>
    <source>
        <strain evidence="3">F-4157</strain>
    </source>
</reference>
<feature type="compositionally biased region" description="Polar residues" evidence="1">
    <location>
        <begin position="16"/>
        <end position="32"/>
    </location>
</feature>
<name>W9CJQ7_SCLBF</name>
<evidence type="ECO:0000313" key="2">
    <source>
        <dbReference type="EMBL" id="ESZ94884.1"/>
    </source>
</evidence>
<feature type="region of interest" description="Disordered" evidence="1">
    <location>
        <begin position="1"/>
        <end position="32"/>
    </location>
</feature>
<dbReference type="EMBL" id="AYSA01000222">
    <property type="protein sequence ID" value="ESZ94884.1"/>
    <property type="molecule type" value="Genomic_DNA"/>
</dbReference>